<dbReference type="SUPFAM" id="SSF48403">
    <property type="entry name" value="Ankyrin repeat"/>
    <property type="match status" value="1"/>
</dbReference>
<dbReference type="PANTHER" id="PTHR24171:SF10">
    <property type="entry name" value="ANKYRIN REPEAT DOMAIN-CONTAINING PROTEIN 29-LIKE"/>
    <property type="match status" value="1"/>
</dbReference>
<reference evidence="5 6" key="1">
    <citation type="journal article" date="2016" name="Mol. Biol. Evol.">
        <title>Comparative Genomics of Early-Diverging Mushroom-Forming Fungi Provides Insights into the Origins of Lignocellulose Decay Capabilities.</title>
        <authorList>
            <person name="Nagy L.G."/>
            <person name="Riley R."/>
            <person name="Tritt A."/>
            <person name="Adam C."/>
            <person name="Daum C."/>
            <person name="Floudas D."/>
            <person name="Sun H."/>
            <person name="Yadav J.S."/>
            <person name="Pangilinan J."/>
            <person name="Larsson K.H."/>
            <person name="Matsuura K."/>
            <person name="Barry K."/>
            <person name="Labutti K."/>
            <person name="Kuo R."/>
            <person name="Ohm R.A."/>
            <person name="Bhattacharya S.S."/>
            <person name="Shirouzu T."/>
            <person name="Yoshinaga Y."/>
            <person name="Martin F.M."/>
            <person name="Grigoriev I.V."/>
            <person name="Hibbett D.S."/>
        </authorList>
    </citation>
    <scope>NUCLEOTIDE SEQUENCE [LARGE SCALE GENOMIC DNA]</scope>
    <source>
        <strain evidence="5 6">L-15889</strain>
    </source>
</reference>
<accession>A0A165MQV0</accession>
<feature type="compositionally biased region" description="Low complexity" evidence="4">
    <location>
        <begin position="334"/>
        <end position="353"/>
    </location>
</feature>
<evidence type="ECO:0000256" key="4">
    <source>
        <dbReference type="SAM" id="MobiDB-lite"/>
    </source>
</evidence>
<evidence type="ECO:0000313" key="6">
    <source>
        <dbReference type="Proteomes" id="UP000076727"/>
    </source>
</evidence>
<dbReference type="OrthoDB" id="10057496at2759"/>
<gene>
    <name evidence="5" type="ORF">DAEQUDRAFT_487317</name>
</gene>
<keyword evidence="2 3" id="KW-0040">ANK repeat</keyword>
<protein>
    <submittedName>
        <fullName evidence="5">Uncharacterized protein</fullName>
    </submittedName>
</protein>
<evidence type="ECO:0000256" key="1">
    <source>
        <dbReference type="ARBA" id="ARBA00022737"/>
    </source>
</evidence>
<dbReference type="PANTHER" id="PTHR24171">
    <property type="entry name" value="ANKYRIN REPEAT DOMAIN-CONTAINING PROTEIN 39-RELATED"/>
    <property type="match status" value="1"/>
</dbReference>
<dbReference type="Proteomes" id="UP000076727">
    <property type="component" value="Unassembled WGS sequence"/>
</dbReference>
<feature type="repeat" description="ANK" evidence="3">
    <location>
        <begin position="107"/>
        <end position="140"/>
    </location>
</feature>
<keyword evidence="6" id="KW-1185">Reference proteome</keyword>
<keyword evidence="1" id="KW-0677">Repeat</keyword>
<dbReference type="InterPro" id="IPR036770">
    <property type="entry name" value="Ankyrin_rpt-contain_sf"/>
</dbReference>
<dbReference type="PROSITE" id="PS50297">
    <property type="entry name" value="ANK_REP_REGION"/>
    <property type="match status" value="1"/>
</dbReference>
<dbReference type="STRING" id="1314783.A0A165MQV0"/>
<dbReference type="Pfam" id="PF13857">
    <property type="entry name" value="Ank_5"/>
    <property type="match status" value="1"/>
</dbReference>
<dbReference type="EMBL" id="KV429096">
    <property type="protein sequence ID" value="KZT66002.1"/>
    <property type="molecule type" value="Genomic_DNA"/>
</dbReference>
<organism evidence="5 6">
    <name type="scientific">Daedalea quercina L-15889</name>
    <dbReference type="NCBI Taxonomy" id="1314783"/>
    <lineage>
        <taxon>Eukaryota</taxon>
        <taxon>Fungi</taxon>
        <taxon>Dikarya</taxon>
        <taxon>Basidiomycota</taxon>
        <taxon>Agaricomycotina</taxon>
        <taxon>Agaricomycetes</taxon>
        <taxon>Polyporales</taxon>
        <taxon>Fomitopsis</taxon>
    </lineage>
</organism>
<name>A0A165MQV0_9APHY</name>
<sequence length="563" mass="63202">MQSWRIAELYRILRTERARPRCTKPRSMVTRTSSSIYCQTRRTSTHRMRMAGPRCIMHVLRYAISHLRSLLPDRSQGYLDIVRWLCESGGAAEAVDGVRGVDMRSKGGWTPLMNAASKGHLPVVLYLLTKQNADPFVRNNWGETAYDAAAAVFEVWICEVLQKAEIENWRNKHVAYNPISVHTTVPLVLYENQRLDVRLKTLAVSGGRPRFSASGLGRHGRRAPFELRLPMSEQSTGKKEIGAWRSDVQLPLREDPWTLPRPGSSREGTERSHFWLSDWTLDVTHPGVDAEDGWQYAHSFDAPEDEWTAEQPPQLGRLLNGTGAMSAGFGGSRSRGASGASSSSRSGGNSAGSQSWVRRRRWVRVMRRRLDIPPLPFLQPDGQLYHLAADGTLIPYVENDDDNFSEADGQELSAMPSSGLAGQDYVAHARYLADTQYNDSDSTNGERSPLEARRTIAKLERATSELRQGILGDTDVERKTQAEGLRACFCLEMMTKSMKTTIQTRNSITPAQNLSVRREPRRYVLPPLATSVGQALGGPQTSRPIWRKLPTSVYLRMRLLKRS</sequence>
<dbReference type="Gene3D" id="1.25.40.20">
    <property type="entry name" value="Ankyrin repeat-containing domain"/>
    <property type="match status" value="1"/>
</dbReference>
<proteinExistence type="predicted"/>
<dbReference type="AlphaFoldDB" id="A0A165MQV0"/>
<evidence type="ECO:0000256" key="3">
    <source>
        <dbReference type="PROSITE-ProRule" id="PRU00023"/>
    </source>
</evidence>
<dbReference type="PROSITE" id="PS50088">
    <property type="entry name" value="ANK_REPEAT"/>
    <property type="match status" value="1"/>
</dbReference>
<feature type="region of interest" description="Disordered" evidence="4">
    <location>
        <begin position="316"/>
        <end position="353"/>
    </location>
</feature>
<dbReference type="InterPro" id="IPR002110">
    <property type="entry name" value="Ankyrin_rpt"/>
</dbReference>
<evidence type="ECO:0000256" key="2">
    <source>
        <dbReference type="ARBA" id="ARBA00023043"/>
    </source>
</evidence>
<evidence type="ECO:0000313" key="5">
    <source>
        <dbReference type="EMBL" id="KZT66002.1"/>
    </source>
</evidence>